<keyword evidence="2 5" id="KW-0812">Transmembrane</keyword>
<name>X1UQJ0_9ZZZZ</name>
<accession>X1UQJ0</accession>
<proteinExistence type="predicted"/>
<dbReference type="GO" id="GO:0046873">
    <property type="term" value="F:metal ion transmembrane transporter activity"/>
    <property type="evidence" value="ECO:0007669"/>
    <property type="project" value="InterPro"/>
</dbReference>
<gene>
    <name evidence="6" type="ORF">S12H4_56864</name>
</gene>
<feature type="transmembrane region" description="Helical" evidence="5">
    <location>
        <begin position="85"/>
        <end position="112"/>
    </location>
</feature>
<dbReference type="EMBL" id="BARW01036680">
    <property type="protein sequence ID" value="GAJ19743.1"/>
    <property type="molecule type" value="Genomic_DNA"/>
</dbReference>
<keyword evidence="3 5" id="KW-1133">Transmembrane helix</keyword>
<sequence length="126" mass="13291">MAKSKVNKILIGLSAVGPGLFLIGYNIGTGSVTTMAKAGAEHGMTLLWALALSCIFTYILMVAYGKTTLVTGHTALYNIKKQFKFGIPLAIYILIALVIGELLALMGVMGIVSDLLSEGSRLIWGG</sequence>
<evidence type="ECO:0000256" key="4">
    <source>
        <dbReference type="ARBA" id="ARBA00023136"/>
    </source>
</evidence>
<comment type="subcellular location">
    <subcellularLocation>
        <location evidence="1">Membrane</location>
        <topology evidence="1">Multi-pass membrane protein</topology>
    </subcellularLocation>
</comment>
<feature type="non-terminal residue" evidence="6">
    <location>
        <position position="126"/>
    </location>
</feature>
<dbReference type="Pfam" id="PF01566">
    <property type="entry name" value="Nramp"/>
    <property type="match status" value="1"/>
</dbReference>
<dbReference type="InterPro" id="IPR001046">
    <property type="entry name" value="NRAMP_fam"/>
</dbReference>
<evidence type="ECO:0000313" key="6">
    <source>
        <dbReference type="EMBL" id="GAJ19743.1"/>
    </source>
</evidence>
<protein>
    <submittedName>
        <fullName evidence="6">Uncharacterized protein</fullName>
    </submittedName>
</protein>
<dbReference type="GO" id="GO:0016020">
    <property type="term" value="C:membrane"/>
    <property type="evidence" value="ECO:0007669"/>
    <property type="project" value="UniProtKB-SubCell"/>
</dbReference>
<feature type="transmembrane region" description="Helical" evidence="5">
    <location>
        <begin position="47"/>
        <end position="64"/>
    </location>
</feature>
<keyword evidence="4 5" id="KW-0472">Membrane</keyword>
<comment type="caution">
    <text evidence="6">The sequence shown here is derived from an EMBL/GenBank/DDBJ whole genome shotgun (WGS) entry which is preliminary data.</text>
</comment>
<organism evidence="6">
    <name type="scientific">marine sediment metagenome</name>
    <dbReference type="NCBI Taxonomy" id="412755"/>
    <lineage>
        <taxon>unclassified sequences</taxon>
        <taxon>metagenomes</taxon>
        <taxon>ecological metagenomes</taxon>
    </lineage>
</organism>
<feature type="transmembrane region" description="Helical" evidence="5">
    <location>
        <begin position="9"/>
        <end position="27"/>
    </location>
</feature>
<reference evidence="6" key="1">
    <citation type="journal article" date="2014" name="Front. Microbiol.">
        <title>High frequency of phylogenetically diverse reductive dehalogenase-homologous genes in deep subseafloor sedimentary metagenomes.</title>
        <authorList>
            <person name="Kawai M."/>
            <person name="Futagami T."/>
            <person name="Toyoda A."/>
            <person name="Takaki Y."/>
            <person name="Nishi S."/>
            <person name="Hori S."/>
            <person name="Arai W."/>
            <person name="Tsubouchi T."/>
            <person name="Morono Y."/>
            <person name="Uchiyama I."/>
            <person name="Ito T."/>
            <person name="Fujiyama A."/>
            <person name="Inagaki F."/>
            <person name="Takami H."/>
        </authorList>
    </citation>
    <scope>NUCLEOTIDE SEQUENCE</scope>
    <source>
        <strain evidence="6">Expedition CK06-06</strain>
    </source>
</reference>
<evidence type="ECO:0000256" key="2">
    <source>
        <dbReference type="ARBA" id="ARBA00022692"/>
    </source>
</evidence>
<evidence type="ECO:0000256" key="5">
    <source>
        <dbReference type="SAM" id="Phobius"/>
    </source>
</evidence>
<evidence type="ECO:0000256" key="1">
    <source>
        <dbReference type="ARBA" id="ARBA00004141"/>
    </source>
</evidence>
<evidence type="ECO:0000256" key="3">
    <source>
        <dbReference type="ARBA" id="ARBA00022989"/>
    </source>
</evidence>
<dbReference type="AlphaFoldDB" id="X1UQJ0"/>